<proteinExistence type="predicted"/>
<reference evidence="2 3" key="1">
    <citation type="submission" date="2023-09" db="EMBL/GenBank/DDBJ databases">
        <authorList>
            <person name="Rey-Velasco X."/>
        </authorList>
    </citation>
    <scope>NUCLEOTIDE SEQUENCE [LARGE SCALE GENOMIC DNA]</scope>
    <source>
        <strain evidence="2 3">P117</strain>
    </source>
</reference>
<keyword evidence="3" id="KW-1185">Reference proteome</keyword>
<dbReference type="EMBL" id="JAVRHX010000001">
    <property type="protein sequence ID" value="MDT0594525.1"/>
    <property type="molecule type" value="Genomic_DNA"/>
</dbReference>
<keyword evidence="1" id="KW-0812">Transmembrane</keyword>
<gene>
    <name evidence="2" type="ORF">RM552_06685</name>
</gene>
<feature type="transmembrane region" description="Helical" evidence="1">
    <location>
        <begin position="40"/>
        <end position="60"/>
    </location>
</feature>
<dbReference type="Proteomes" id="UP001253545">
    <property type="component" value="Unassembled WGS sequence"/>
</dbReference>
<feature type="transmembrane region" description="Helical" evidence="1">
    <location>
        <begin position="81"/>
        <end position="101"/>
    </location>
</feature>
<name>A0ABU2ZPH0_9ALTE</name>
<keyword evidence="1" id="KW-0472">Membrane</keyword>
<feature type="transmembrane region" description="Helical" evidence="1">
    <location>
        <begin position="113"/>
        <end position="134"/>
    </location>
</feature>
<organism evidence="2 3">
    <name type="scientific">Glaciecola petra</name>
    <dbReference type="NCBI Taxonomy" id="3075602"/>
    <lineage>
        <taxon>Bacteria</taxon>
        <taxon>Pseudomonadati</taxon>
        <taxon>Pseudomonadota</taxon>
        <taxon>Gammaproteobacteria</taxon>
        <taxon>Alteromonadales</taxon>
        <taxon>Alteromonadaceae</taxon>
        <taxon>Glaciecola</taxon>
    </lineage>
</organism>
<evidence type="ECO:0000256" key="1">
    <source>
        <dbReference type="SAM" id="Phobius"/>
    </source>
</evidence>
<evidence type="ECO:0000313" key="3">
    <source>
        <dbReference type="Proteomes" id="UP001253545"/>
    </source>
</evidence>
<feature type="transmembrane region" description="Helical" evidence="1">
    <location>
        <begin position="9"/>
        <end position="28"/>
    </location>
</feature>
<dbReference type="RefSeq" id="WP_311367993.1">
    <property type="nucleotide sequence ID" value="NZ_JAVRHX010000001.1"/>
</dbReference>
<keyword evidence="1" id="KW-1133">Transmembrane helix</keyword>
<accession>A0ABU2ZPH0</accession>
<protein>
    <submittedName>
        <fullName evidence="2">Uncharacterized protein</fullName>
    </submittedName>
</protein>
<sequence length="140" mass="15967">MIEQRKKLAILWFSVTGLFFLVLLIMSITDRLNGSEIAHAWTKFFGPLALPLGMIISTFVKDEKAGVKSKPAASPFLFRMTYILSFICVSLPLLFLLYFPFVDPENPIAYINSRWVIIAAVETLPFTAMGFFFYGNWVKK</sequence>
<comment type="caution">
    <text evidence="2">The sequence shown here is derived from an EMBL/GenBank/DDBJ whole genome shotgun (WGS) entry which is preliminary data.</text>
</comment>
<evidence type="ECO:0000313" key="2">
    <source>
        <dbReference type="EMBL" id="MDT0594525.1"/>
    </source>
</evidence>